<dbReference type="OrthoDB" id="9796958at2"/>
<dbReference type="PANTHER" id="PTHR14119">
    <property type="entry name" value="HYDROLASE"/>
    <property type="match status" value="1"/>
</dbReference>
<reference evidence="2 3" key="1">
    <citation type="submission" date="2016-06" db="EMBL/GenBank/DDBJ databases">
        <title>Complete genome sequences of Bordetella bronchialis and Bordetella flabilis.</title>
        <authorList>
            <person name="LiPuma J.J."/>
            <person name="Spilker T."/>
        </authorList>
    </citation>
    <scope>NUCLEOTIDE SEQUENCE [LARGE SCALE GENOMIC DNA]</scope>
    <source>
        <strain evidence="2 3">AU10664</strain>
    </source>
</reference>
<dbReference type="PANTHER" id="PTHR14119:SF3">
    <property type="entry name" value="ISOCHORISMATASE DOMAIN-CONTAINING PROTEIN 2"/>
    <property type="match status" value="1"/>
</dbReference>
<dbReference type="Pfam" id="PF00857">
    <property type="entry name" value="Isochorismatase"/>
    <property type="match status" value="1"/>
</dbReference>
<evidence type="ECO:0000313" key="3">
    <source>
        <dbReference type="Proteomes" id="UP000091926"/>
    </source>
</evidence>
<feature type="domain" description="Isochorismatase-like" evidence="1">
    <location>
        <begin position="10"/>
        <end position="155"/>
    </location>
</feature>
<keyword evidence="3" id="KW-1185">Reference proteome</keyword>
<dbReference type="AlphaFoldDB" id="A0A193GJ28"/>
<dbReference type="Proteomes" id="UP000091926">
    <property type="component" value="Chromosome"/>
</dbReference>
<evidence type="ECO:0000259" key="1">
    <source>
        <dbReference type="Pfam" id="PF00857"/>
    </source>
</evidence>
<gene>
    <name evidence="2" type="ORF">BAU07_21030</name>
</gene>
<proteinExistence type="predicted"/>
<dbReference type="SUPFAM" id="SSF52499">
    <property type="entry name" value="Isochorismatase-like hydrolases"/>
    <property type="match status" value="1"/>
</dbReference>
<dbReference type="Gene3D" id="3.40.50.850">
    <property type="entry name" value="Isochorismatase-like"/>
    <property type="match status" value="1"/>
</dbReference>
<organism evidence="2 3">
    <name type="scientific">Bordetella flabilis</name>
    <dbReference type="NCBI Taxonomy" id="463014"/>
    <lineage>
        <taxon>Bacteria</taxon>
        <taxon>Pseudomonadati</taxon>
        <taxon>Pseudomonadota</taxon>
        <taxon>Betaproteobacteria</taxon>
        <taxon>Burkholderiales</taxon>
        <taxon>Alcaligenaceae</taxon>
        <taxon>Bordetella</taxon>
    </lineage>
</organism>
<dbReference type="KEGG" id="bfz:BAU07_21030"/>
<evidence type="ECO:0000313" key="2">
    <source>
        <dbReference type="EMBL" id="ANN79274.1"/>
    </source>
</evidence>
<dbReference type="InterPro" id="IPR036380">
    <property type="entry name" value="Isochorismatase-like_sf"/>
</dbReference>
<sequence>MSTYHAADATLLIVDMQARLMPAIHDGPAVLAAAARLSAGARLLEVPVVATEHHRAALGATVDDVARHVRAVFSKMHFSAAAEAGFESWLPNARDTIFVAGCETHICVLQTALGLKQLHRRVALVADACGSRRREDRELALQRARAHGIDVVTTEMVLFEWLGTCEHPAFREVLRLVK</sequence>
<dbReference type="InterPro" id="IPR050993">
    <property type="entry name" value="Isochorismatase_domain"/>
</dbReference>
<dbReference type="STRING" id="463014.BAU07_21030"/>
<dbReference type="EMBL" id="CP016172">
    <property type="protein sequence ID" value="ANN79274.1"/>
    <property type="molecule type" value="Genomic_DNA"/>
</dbReference>
<protein>
    <submittedName>
        <fullName evidence="2">Isochorismatase</fullName>
    </submittedName>
</protein>
<dbReference type="InterPro" id="IPR000868">
    <property type="entry name" value="Isochorismatase-like_dom"/>
</dbReference>
<name>A0A193GJ28_9BORD</name>
<accession>A0A193GJ28</accession>
<dbReference type="RefSeq" id="WP_066662034.1">
    <property type="nucleotide sequence ID" value="NZ_CBCSCL010000011.1"/>
</dbReference>